<dbReference type="Proteomes" id="UP001152888">
    <property type="component" value="Unassembled WGS sequence"/>
</dbReference>
<dbReference type="EMBL" id="CAKOFQ010008521">
    <property type="protein sequence ID" value="CAH2014597.1"/>
    <property type="molecule type" value="Genomic_DNA"/>
</dbReference>
<protein>
    <submittedName>
        <fullName evidence="1">Uncharacterized protein</fullName>
    </submittedName>
</protein>
<dbReference type="AlphaFoldDB" id="A0A9P0MA01"/>
<evidence type="ECO:0000313" key="1">
    <source>
        <dbReference type="EMBL" id="CAH2014597.1"/>
    </source>
</evidence>
<sequence>MVSNGSSPSHLDDATAALILPGEVKIFAPTNAVFTHPAMIALEAGRTWARQVIKNKVFVTVIYYSGAATLKHEFENLSVKYLRTKLDRGRLKY</sequence>
<keyword evidence="2" id="KW-1185">Reference proteome</keyword>
<accession>A0A9P0MA01</accession>
<gene>
    <name evidence="1" type="ORF">ACAOBT_LOCUS34223</name>
</gene>
<name>A0A9P0MA01_ACAOB</name>
<organism evidence="1 2">
    <name type="scientific">Acanthoscelides obtectus</name>
    <name type="common">Bean weevil</name>
    <name type="synonym">Bruchus obtectus</name>
    <dbReference type="NCBI Taxonomy" id="200917"/>
    <lineage>
        <taxon>Eukaryota</taxon>
        <taxon>Metazoa</taxon>
        <taxon>Ecdysozoa</taxon>
        <taxon>Arthropoda</taxon>
        <taxon>Hexapoda</taxon>
        <taxon>Insecta</taxon>
        <taxon>Pterygota</taxon>
        <taxon>Neoptera</taxon>
        <taxon>Endopterygota</taxon>
        <taxon>Coleoptera</taxon>
        <taxon>Polyphaga</taxon>
        <taxon>Cucujiformia</taxon>
        <taxon>Chrysomeloidea</taxon>
        <taxon>Chrysomelidae</taxon>
        <taxon>Bruchinae</taxon>
        <taxon>Bruchini</taxon>
        <taxon>Acanthoscelides</taxon>
    </lineage>
</organism>
<dbReference type="OrthoDB" id="6801886at2759"/>
<evidence type="ECO:0000313" key="2">
    <source>
        <dbReference type="Proteomes" id="UP001152888"/>
    </source>
</evidence>
<reference evidence="1" key="1">
    <citation type="submission" date="2022-03" db="EMBL/GenBank/DDBJ databases">
        <authorList>
            <person name="Sayadi A."/>
        </authorList>
    </citation>
    <scope>NUCLEOTIDE SEQUENCE</scope>
</reference>
<comment type="caution">
    <text evidence="1">The sequence shown here is derived from an EMBL/GenBank/DDBJ whole genome shotgun (WGS) entry which is preliminary data.</text>
</comment>
<proteinExistence type="predicted"/>